<evidence type="ECO:0000313" key="2">
    <source>
        <dbReference type="EMBL" id="KAG9063496.1"/>
    </source>
</evidence>
<evidence type="ECO:0000313" key="3">
    <source>
        <dbReference type="Proteomes" id="UP000707451"/>
    </source>
</evidence>
<gene>
    <name evidence="2" type="ORF">KI688_004380</name>
</gene>
<keyword evidence="3" id="KW-1185">Reference proteome</keyword>
<evidence type="ECO:0000259" key="1">
    <source>
        <dbReference type="Pfam" id="PF20231"/>
    </source>
</evidence>
<dbReference type="EMBL" id="JAHRHY010000016">
    <property type="protein sequence ID" value="KAG9063496.1"/>
    <property type="molecule type" value="Genomic_DNA"/>
</dbReference>
<reference evidence="2" key="1">
    <citation type="submission" date="2021-06" db="EMBL/GenBank/DDBJ databases">
        <title>Genome Sequence of Mortierella hyaline Strain SCG-10, a Cold-Adapted, Nitrate-Reducing Fungus Isolated from Soil in Minnesota, USA.</title>
        <authorList>
            <person name="Aldossari N."/>
        </authorList>
    </citation>
    <scope>NUCLEOTIDE SEQUENCE</scope>
    <source>
        <strain evidence="2">SCG-10</strain>
    </source>
</reference>
<protein>
    <recommendedName>
        <fullName evidence="1">DUF6589 domain-containing protein</fullName>
    </recommendedName>
</protein>
<accession>A0A9P7XPT8</accession>
<sequence length="120" mass="13102">MMARKVRHQTKDHQASFVSGTTGTIVVGEGVGEELPSMGEVPDAVVVDIKLIEDNTKHFKVVYRHQFSKALKPELNRGPLFKALAIPSIKVLTSRPTEAYELAAMEIDQSSVSGNLAVLE</sequence>
<dbReference type="InterPro" id="IPR046496">
    <property type="entry name" value="DUF6589"/>
</dbReference>
<comment type="caution">
    <text evidence="2">The sequence shown here is derived from an EMBL/GenBank/DDBJ whole genome shotgun (WGS) entry which is preliminary data.</text>
</comment>
<dbReference type="OrthoDB" id="2496395at2759"/>
<organism evidence="2 3">
    <name type="scientific">Linnemannia hyalina</name>
    <dbReference type="NCBI Taxonomy" id="64524"/>
    <lineage>
        <taxon>Eukaryota</taxon>
        <taxon>Fungi</taxon>
        <taxon>Fungi incertae sedis</taxon>
        <taxon>Mucoromycota</taxon>
        <taxon>Mortierellomycotina</taxon>
        <taxon>Mortierellomycetes</taxon>
        <taxon>Mortierellales</taxon>
        <taxon>Mortierellaceae</taxon>
        <taxon>Linnemannia</taxon>
    </lineage>
</organism>
<dbReference type="Proteomes" id="UP000707451">
    <property type="component" value="Unassembled WGS sequence"/>
</dbReference>
<dbReference type="Pfam" id="PF20231">
    <property type="entry name" value="DUF6589"/>
    <property type="match status" value="1"/>
</dbReference>
<dbReference type="AlphaFoldDB" id="A0A9P7XPT8"/>
<proteinExistence type="predicted"/>
<name>A0A9P7XPT8_9FUNG</name>
<feature type="domain" description="DUF6589" evidence="1">
    <location>
        <begin position="47"/>
        <end position="120"/>
    </location>
</feature>